<feature type="repeat" description="WD" evidence="2">
    <location>
        <begin position="388"/>
        <end position="429"/>
    </location>
</feature>
<dbReference type="AlphaFoldDB" id="A0A078AF95"/>
<evidence type="ECO:0000256" key="2">
    <source>
        <dbReference type="PROSITE-ProRule" id="PRU00221"/>
    </source>
</evidence>
<dbReference type="EMBL" id="CCKQ01009047">
    <property type="protein sequence ID" value="CDW80516.1"/>
    <property type="molecule type" value="Genomic_DNA"/>
</dbReference>
<dbReference type="Proteomes" id="UP000039865">
    <property type="component" value="Unassembled WGS sequence"/>
</dbReference>
<evidence type="ECO:0000256" key="3">
    <source>
        <dbReference type="SAM" id="MobiDB-lite"/>
    </source>
</evidence>
<protein>
    <submittedName>
        <fullName evidence="4">Rna recognition motif</fullName>
    </submittedName>
</protein>
<dbReference type="InterPro" id="IPR001680">
    <property type="entry name" value="WD40_rpt"/>
</dbReference>
<dbReference type="SUPFAM" id="SSF50978">
    <property type="entry name" value="WD40 repeat-like"/>
    <property type="match status" value="1"/>
</dbReference>
<dbReference type="PANTHER" id="PTHR44324:SF4">
    <property type="entry name" value="WD40 REPEAT DOMAIN 95"/>
    <property type="match status" value="1"/>
</dbReference>
<dbReference type="InterPro" id="IPR051242">
    <property type="entry name" value="WD-EF-hand_domain"/>
</dbReference>
<dbReference type="InterPro" id="IPR015943">
    <property type="entry name" value="WD40/YVTN_repeat-like_dom_sf"/>
</dbReference>
<dbReference type="InterPro" id="IPR036322">
    <property type="entry name" value="WD40_repeat_dom_sf"/>
</dbReference>
<keyword evidence="5" id="KW-1185">Reference proteome</keyword>
<dbReference type="SMART" id="SM00320">
    <property type="entry name" value="WD40"/>
    <property type="match status" value="5"/>
</dbReference>
<reference evidence="4 5" key="1">
    <citation type="submission" date="2014-06" db="EMBL/GenBank/DDBJ databases">
        <authorList>
            <person name="Swart Estienne"/>
        </authorList>
    </citation>
    <scope>NUCLEOTIDE SEQUENCE [LARGE SCALE GENOMIC DNA]</scope>
    <source>
        <strain evidence="4 5">130c</strain>
    </source>
</reference>
<evidence type="ECO:0000313" key="4">
    <source>
        <dbReference type="EMBL" id="CDW80516.1"/>
    </source>
</evidence>
<dbReference type="PANTHER" id="PTHR44324">
    <property type="entry name" value="WD40 REPEAT DOMAIN 95"/>
    <property type="match status" value="1"/>
</dbReference>
<feature type="region of interest" description="Disordered" evidence="3">
    <location>
        <begin position="924"/>
        <end position="947"/>
    </location>
</feature>
<dbReference type="SUPFAM" id="SSF50969">
    <property type="entry name" value="YVTN repeat-like/Quinoprotein amine dehydrogenase"/>
    <property type="match status" value="1"/>
</dbReference>
<proteinExistence type="predicted"/>
<dbReference type="InParanoid" id="A0A078AF95"/>
<gene>
    <name evidence="4" type="primary">Contig14380.g15328</name>
    <name evidence="4" type="ORF">STYLEM_9516</name>
</gene>
<evidence type="ECO:0000313" key="5">
    <source>
        <dbReference type="Proteomes" id="UP000039865"/>
    </source>
</evidence>
<sequence>MEPRSYTKLSEHQLDEDHMTLANQISKKQNKYLFDLYTPQKIASKLEKVFLLELENAFQQFPNQRMGLVDFITCFLSIVKHKKEQQIFLVSGLIDLFIEITEYNNTKELFWDHFTNFLIENVIEADINNNLVKSKYISISMQKDLLPRFLEEVISAQEELLLRRNKMIAIIITKALEINYSPELRRVIVLDNITENLILYDEHSQVQKKLYTNKENHILDTAILYFGYSRSEKRIGACLQDYTLAFWDISDNFKFEKTFSTNLDVLNVFIKYIEFSGTWITYDQKNVIFVWDIERESSIKLPHRNQEKIMDICEIPHLKLLAACSLDKKLVFYDIIAESCVQQIQFETVSAHSLVYAHDFMVLLSAAYEDFALIWIFDGIDCSIGGKLKGHNAQITAINVLIDTPLAITADEIGFIKTWDLRYFNCVQTIHFESRQPIHQFLNINSKLFCGAEIRLHWFEFEDEIKVNANGIEIKNNPPLCIKYNQMFEQLVVATKSDVRLIDVHSGKTLSILANVIQPEEEITGIKLYLNHKKMLLCDNKGNLKNLYLPNGSLYANHIGHHQEITQIYVDYANKFVLTAAWDSSIWDYETFKMIGACSNDFEDIHKIQFLYPYNCLISLDTSSQVIFWTWANTNAFKFLTPAVKINLISPRGRALNCNQMFALRLKLFDMEFSTKEELSQPLPAKLLKGMENNQKQYCLYLADERGQVYAVDINHILEDEKLIFPAKNAMKRTNYYPLRTHYSSSNGIFYTIEELKQQVEENIDFQKSLLIDFPSLDMIKWHVSQDMWSIFGELLCVSNIEHPLPYRWRIILDNDSKRKIKLLNSLRILQEIGKRYPNFQVQEFTKNIEDNNPKREPQVVTFAKLLHQIEVEDKEQNKKNTISLKQMELRKSKRIYASGTTDDFINSKKNKNLNNQKLFEKVSNHGASSQARHQDSQPQQEKQNFGPNFSIIEKIEIMLQKDPKETQNKQVLIKRFDEDYKKFQKHGEHFLERIQPHYVPTIKYQEIPSVQFDTVSKNLGNSTLQLTEISQYKNPMLNTSKSSNSQNFTFNLNNTRSSTSLFPRENKGEKEIEWLKYAIVREETLPNILKNNVGMKNYISNVPYTKDDSFQIPNLVKRGQRKQSQGQFKQAIKFQAVTSDNNNEKLGIPVFQRKMQSKEKKMKKQKSVRVLGDISLHSPASQTQNRNHLQSHMILPSVSTRVTKLTVPTSPAERNHL</sequence>
<evidence type="ECO:0000256" key="1">
    <source>
        <dbReference type="ARBA" id="ARBA00022737"/>
    </source>
</evidence>
<feature type="compositionally biased region" description="Polar residues" evidence="3">
    <location>
        <begin position="926"/>
        <end position="947"/>
    </location>
</feature>
<accession>A0A078AF95</accession>
<name>A0A078AF95_STYLE</name>
<keyword evidence="1" id="KW-0677">Repeat</keyword>
<dbReference type="OrthoDB" id="10251605at2759"/>
<dbReference type="InterPro" id="IPR011044">
    <property type="entry name" value="Quino_amine_DH_bsu"/>
</dbReference>
<dbReference type="PROSITE" id="PS50082">
    <property type="entry name" value="WD_REPEATS_2"/>
    <property type="match status" value="1"/>
</dbReference>
<keyword evidence="2" id="KW-0853">WD repeat</keyword>
<dbReference type="OMA" id="NIVEITY"/>
<organism evidence="4 5">
    <name type="scientific">Stylonychia lemnae</name>
    <name type="common">Ciliate</name>
    <dbReference type="NCBI Taxonomy" id="5949"/>
    <lineage>
        <taxon>Eukaryota</taxon>
        <taxon>Sar</taxon>
        <taxon>Alveolata</taxon>
        <taxon>Ciliophora</taxon>
        <taxon>Intramacronucleata</taxon>
        <taxon>Spirotrichea</taxon>
        <taxon>Stichotrichia</taxon>
        <taxon>Sporadotrichida</taxon>
        <taxon>Oxytrichidae</taxon>
        <taxon>Stylonychinae</taxon>
        <taxon>Stylonychia</taxon>
    </lineage>
</organism>
<dbReference type="Gene3D" id="2.130.10.10">
    <property type="entry name" value="YVTN repeat-like/Quinoprotein amine dehydrogenase"/>
    <property type="match status" value="2"/>
</dbReference>